<dbReference type="PANTHER" id="PTHR37485">
    <property type="entry name" value="CELL DIVISION PROTEIN FTSB"/>
    <property type="match status" value="1"/>
</dbReference>
<feature type="topological domain" description="Cytoplasmic" evidence="7">
    <location>
        <begin position="1"/>
        <end position="3"/>
    </location>
</feature>
<evidence type="ECO:0000256" key="5">
    <source>
        <dbReference type="ARBA" id="ARBA00023136"/>
    </source>
</evidence>
<dbReference type="Pfam" id="PF04977">
    <property type="entry name" value="DivIC"/>
    <property type="match status" value="1"/>
</dbReference>
<dbReference type="GO" id="GO:0043093">
    <property type="term" value="P:FtsZ-dependent cytokinesis"/>
    <property type="evidence" value="ECO:0007669"/>
    <property type="project" value="UniProtKB-UniRule"/>
</dbReference>
<keyword evidence="5 7" id="KW-0472">Membrane</keyword>
<reference evidence="8 9" key="1">
    <citation type="journal article" date="2014" name="Environ. Microbiol.">
        <title>Genomic signatures of obligate host dependence in the luminous bacterial symbiont of a vertebrate.</title>
        <authorList>
            <person name="Hendry T.A."/>
            <person name="de Wet J.R."/>
            <person name="Dunlap P.V."/>
        </authorList>
    </citation>
    <scope>NUCLEOTIDE SEQUENCE [LARGE SCALE GENOMIC DNA]</scope>
    <source>
        <strain evidence="8 9">Akat1</strain>
    </source>
</reference>
<gene>
    <name evidence="7" type="primary">ftsB</name>
    <name evidence="8" type="ORF">O1U_0213</name>
</gene>
<comment type="subcellular location">
    <subcellularLocation>
        <location evidence="7">Cell inner membrane</location>
        <topology evidence="7">Single-pass type II membrane protein</topology>
    </subcellularLocation>
    <text evidence="7">Localizes to the division septum.</text>
</comment>
<keyword evidence="1 7" id="KW-1003">Cell membrane</keyword>
<organism evidence="8 9">
    <name type="scientific">Candidatus Photodesmus katoptron Akat1</name>
    <dbReference type="NCBI Taxonomy" id="1236703"/>
    <lineage>
        <taxon>Bacteria</taxon>
        <taxon>Pseudomonadati</taxon>
        <taxon>Pseudomonadota</taxon>
        <taxon>Gammaproteobacteria</taxon>
        <taxon>Vibrionales</taxon>
        <taxon>Vibrionaceae</taxon>
        <taxon>Candidatus Photodesmus</taxon>
    </lineage>
</organism>
<comment type="subunit">
    <text evidence="7">Part of a complex composed of FtsB, FtsL and FtsQ.</text>
</comment>
<keyword evidence="2 7" id="KW-0132">Cell division</keyword>
<evidence type="ECO:0000256" key="4">
    <source>
        <dbReference type="ARBA" id="ARBA00022989"/>
    </source>
</evidence>
<dbReference type="PATRIC" id="fig|1236703.3.peg.204"/>
<dbReference type="HAMAP" id="MF_00599">
    <property type="entry name" value="FtsB"/>
    <property type="match status" value="1"/>
</dbReference>
<sequence length="93" mass="11126">MKFLNLVLLLLLVYLQYSLWFNKNGILDFYAVHNEIKVQRQINANLKIENDKIFAEITDLRQGFDAIEERARYELGMIKEGETFYRLVEHESK</sequence>
<keyword evidence="3 7" id="KW-0812">Transmembrane</keyword>
<evidence type="ECO:0000256" key="6">
    <source>
        <dbReference type="ARBA" id="ARBA00023306"/>
    </source>
</evidence>
<dbReference type="InterPro" id="IPR007060">
    <property type="entry name" value="FtsL/DivIC"/>
</dbReference>
<evidence type="ECO:0000256" key="3">
    <source>
        <dbReference type="ARBA" id="ARBA00022692"/>
    </source>
</evidence>
<dbReference type="EMBL" id="AMSD01000001">
    <property type="protein sequence ID" value="EPE37754.1"/>
    <property type="molecule type" value="Genomic_DNA"/>
</dbReference>
<dbReference type="Proteomes" id="UP000053688">
    <property type="component" value="Unassembled WGS sequence"/>
</dbReference>
<evidence type="ECO:0000313" key="8">
    <source>
        <dbReference type="EMBL" id="EPE37754.1"/>
    </source>
</evidence>
<keyword evidence="9" id="KW-1185">Reference proteome</keyword>
<dbReference type="NCBIfam" id="NF002058">
    <property type="entry name" value="PRK00888.1"/>
    <property type="match status" value="1"/>
</dbReference>
<accession>S3DKV9</accession>
<dbReference type="RefSeq" id="WP_016503552.1">
    <property type="nucleotide sequence ID" value="NZ_AMSD01000001.1"/>
</dbReference>
<evidence type="ECO:0000313" key="9">
    <source>
        <dbReference type="Proteomes" id="UP000053688"/>
    </source>
</evidence>
<dbReference type="InterPro" id="IPR023081">
    <property type="entry name" value="Cell_div_FtsB"/>
</dbReference>
<keyword evidence="7" id="KW-0997">Cell inner membrane</keyword>
<dbReference type="GO" id="GO:0005886">
    <property type="term" value="C:plasma membrane"/>
    <property type="evidence" value="ECO:0007669"/>
    <property type="project" value="UniProtKB-SubCell"/>
</dbReference>
<keyword evidence="4 7" id="KW-1133">Transmembrane helix</keyword>
<comment type="similarity">
    <text evidence="7">Belongs to the FtsB family.</text>
</comment>
<keyword evidence="6 7" id="KW-0131">Cell cycle</keyword>
<feature type="topological domain" description="Periplasmic" evidence="7">
    <location>
        <begin position="22"/>
        <end position="93"/>
    </location>
</feature>
<dbReference type="PANTHER" id="PTHR37485:SF1">
    <property type="entry name" value="CELL DIVISION PROTEIN FTSB"/>
    <property type="match status" value="1"/>
</dbReference>
<comment type="caution">
    <text evidence="8">The sequence shown here is derived from an EMBL/GenBank/DDBJ whole genome shotgun (WGS) entry which is preliminary data.</text>
</comment>
<comment type="function">
    <text evidence="7">Essential cell division protein. May link together the upstream cell division proteins, which are predominantly cytoplasmic, with the downstream cell division proteins, which are predominantly periplasmic.</text>
</comment>
<evidence type="ECO:0000256" key="2">
    <source>
        <dbReference type="ARBA" id="ARBA00022618"/>
    </source>
</evidence>
<proteinExistence type="inferred from homology"/>
<dbReference type="GO" id="GO:0032153">
    <property type="term" value="C:cell division site"/>
    <property type="evidence" value="ECO:0007669"/>
    <property type="project" value="UniProtKB-UniRule"/>
</dbReference>
<protein>
    <recommendedName>
        <fullName evidence="7">Cell division protein FtsB</fullName>
    </recommendedName>
</protein>
<evidence type="ECO:0000256" key="7">
    <source>
        <dbReference type="HAMAP-Rule" id="MF_00599"/>
    </source>
</evidence>
<name>S3DKV9_9GAMM</name>
<dbReference type="STRING" id="28176.CF66_2207"/>
<dbReference type="GO" id="GO:0030428">
    <property type="term" value="C:cell septum"/>
    <property type="evidence" value="ECO:0007669"/>
    <property type="project" value="TreeGrafter"/>
</dbReference>
<dbReference type="AlphaFoldDB" id="S3DKV9"/>
<dbReference type="eggNOG" id="COG2919">
    <property type="taxonomic scope" value="Bacteria"/>
</dbReference>
<evidence type="ECO:0000256" key="1">
    <source>
        <dbReference type="ARBA" id="ARBA00022475"/>
    </source>
</evidence>